<comment type="similarity">
    <text evidence="1">Belongs to the glycosyltransferase 90 family.</text>
</comment>
<dbReference type="PANTHER" id="PTHR12203:SF35">
    <property type="entry name" value="PROTEIN O-GLUCOSYLTRANSFERASE 1"/>
    <property type="match status" value="1"/>
</dbReference>
<keyword evidence="3" id="KW-0812">Transmembrane</keyword>
<feature type="domain" description="Glycosyl transferase CAP10" evidence="4">
    <location>
        <begin position="220"/>
        <end position="481"/>
    </location>
</feature>
<gene>
    <name evidence="5" type="ORF">CcCBS67573_g07855</name>
</gene>
<accession>A0A507ET35</accession>
<sequence>MASNKLGTQSASLLRHLAILTTVCIFVLSVIFLRSDTHAFRTQRSINNNNNNNTSYYNTFKRHPPPNFDKWIHFANQRNCSTRLKDYAIIYDKLDTWMQRGGIPSERLNAFEEHWDVKMLQFVDGKFTGDPRILEGRMQLFDAVAPLLVEAKSFKFVLNQLDEPVAVPADGDSGLSYSRRNLSEESVMRYLFGKSQCFRARFGAYSVTESPKWLRLDSGVEYVHSFMQQPAFYDTKVRNTDVPVFSQCTTACHSDVPIPLKYHVETARNPPKDVVLWEKKKRVVFWRGSTTGGRYIQGAPWRMYHRTRLVQWGIDYEENHVNSTFDASVSDAPQSVKLAVDIGFHAFTQQDAATEVQLLKEYGVKGYVSLESSLQFKYLIVVDGYAWPSRLQQYLASNSVVLYNGIFLDFFSARLKPWVHYVPFRLDYSDLEERLVWLMENDDAARRISENARSLMESVNRIEFLECYTGLLFLEYSHLYDKGVVGFQDLCTVGSKALDQ</sequence>
<dbReference type="InterPro" id="IPR006598">
    <property type="entry name" value="CAP10"/>
</dbReference>
<keyword evidence="3" id="KW-1133">Transmembrane helix</keyword>
<evidence type="ECO:0000256" key="2">
    <source>
        <dbReference type="ARBA" id="ARBA00022679"/>
    </source>
</evidence>
<dbReference type="OrthoDB" id="541052at2759"/>
<organism evidence="5 6">
    <name type="scientific">Chytriomyces confervae</name>
    <dbReference type="NCBI Taxonomy" id="246404"/>
    <lineage>
        <taxon>Eukaryota</taxon>
        <taxon>Fungi</taxon>
        <taxon>Fungi incertae sedis</taxon>
        <taxon>Chytridiomycota</taxon>
        <taxon>Chytridiomycota incertae sedis</taxon>
        <taxon>Chytridiomycetes</taxon>
        <taxon>Chytridiales</taxon>
        <taxon>Chytriomycetaceae</taxon>
        <taxon>Chytriomyces</taxon>
    </lineage>
</organism>
<evidence type="ECO:0000256" key="3">
    <source>
        <dbReference type="SAM" id="Phobius"/>
    </source>
</evidence>
<feature type="transmembrane region" description="Helical" evidence="3">
    <location>
        <begin position="12"/>
        <end position="33"/>
    </location>
</feature>
<dbReference type="AlphaFoldDB" id="A0A507ET35"/>
<reference evidence="5 6" key="1">
    <citation type="journal article" date="2019" name="Sci. Rep.">
        <title>Comparative genomics of chytrid fungi reveal insights into the obligate biotrophic and pathogenic lifestyle of Synchytrium endobioticum.</title>
        <authorList>
            <person name="van de Vossenberg B.T.L.H."/>
            <person name="Warris S."/>
            <person name="Nguyen H.D.T."/>
            <person name="van Gent-Pelzer M.P.E."/>
            <person name="Joly D.L."/>
            <person name="van de Geest H.C."/>
            <person name="Bonants P.J.M."/>
            <person name="Smith D.S."/>
            <person name="Levesque C.A."/>
            <person name="van der Lee T.A.J."/>
        </authorList>
    </citation>
    <scope>NUCLEOTIDE SEQUENCE [LARGE SCALE GENOMIC DNA]</scope>
    <source>
        <strain evidence="5 6">CBS 675.73</strain>
    </source>
</reference>
<dbReference type="GO" id="GO:0016740">
    <property type="term" value="F:transferase activity"/>
    <property type="evidence" value="ECO:0007669"/>
    <property type="project" value="UniProtKB-KW"/>
</dbReference>
<keyword evidence="3" id="KW-0472">Membrane</keyword>
<name>A0A507ET35_9FUNG</name>
<evidence type="ECO:0000313" key="6">
    <source>
        <dbReference type="Proteomes" id="UP000320333"/>
    </source>
</evidence>
<evidence type="ECO:0000256" key="1">
    <source>
        <dbReference type="ARBA" id="ARBA00010118"/>
    </source>
</evidence>
<dbReference type="EMBL" id="QEAP01000444">
    <property type="protein sequence ID" value="TPX66396.1"/>
    <property type="molecule type" value="Genomic_DNA"/>
</dbReference>
<dbReference type="Pfam" id="PF05686">
    <property type="entry name" value="Glyco_transf_90"/>
    <property type="match status" value="1"/>
</dbReference>
<evidence type="ECO:0000259" key="4">
    <source>
        <dbReference type="SMART" id="SM00672"/>
    </source>
</evidence>
<comment type="caution">
    <text evidence="5">The sequence shown here is derived from an EMBL/GenBank/DDBJ whole genome shotgun (WGS) entry which is preliminary data.</text>
</comment>
<keyword evidence="2" id="KW-0808">Transferase</keyword>
<protein>
    <recommendedName>
        <fullName evidence="4">Glycosyl transferase CAP10 domain-containing protein</fullName>
    </recommendedName>
</protein>
<evidence type="ECO:0000313" key="5">
    <source>
        <dbReference type="EMBL" id="TPX66396.1"/>
    </source>
</evidence>
<dbReference type="SMART" id="SM00672">
    <property type="entry name" value="CAP10"/>
    <property type="match status" value="1"/>
</dbReference>
<dbReference type="PANTHER" id="PTHR12203">
    <property type="entry name" value="KDEL LYS-ASP-GLU-LEU CONTAINING - RELATED"/>
    <property type="match status" value="1"/>
</dbReference>
<dbReference type="Proteomes" id="UP000320333">
    <property type="component" value="Unassembled WGS sequence"/>
</dbReference>
<dbReference type="InterPro" id="IPR051091">
    <property type="entry name" value="O-Glucosyltr/Glycosyltrsf_90"/>
</dbReference>
<keyword evidence="6" id="KW-1185">Reference proteome</keyword>
<proteinExistence type="inferred from homology"/>